<protein>
    <recommendedName>
        <fullName evidence="7">C2H2-type domain-containing protein</fullName>
    </recommendedName>
</protein>
<feature type="region of interest" description="Disordered" evidence="6">
    <location>
        <begin position="186"/>
        <end position="213"/>
    </location>
</feature>
<dbReference type="PROSITE" id="PS50157">
    <property type="entry name" value="ZINC_FINGER_C2H2_2"/>
    <property type="match status" value="2"/>
</dbReference>
<dbReference type="GO" id="GO:0031519">
    <property type="term" value="C:PcG protein complex"/>
    <property type="evidence" value="ECO:0007669"/>
    <property type="project" value="TreeGrafter"/>
</dbReference>
<dbReference type="PROSITE" id="PS00028">
    <property type="entry name" value="ZINC_FINGER_C2H2_1"/>
    <property type="match status" value="1"/>
</dbReference>
<keyword evidence="4" id="KW-0862">Zinc</keyword>
<dbReference type="GO" id="GO:0000978">
    <property type="term" value="F:RNA polymerase II cis-regulatory region sequence-specific DNA binding"/>
    <property type="evidence" value="ECO:0007669"/>
    <property type="project" value="TreeGrafter"/>
</dbReference>
<feature type="domain" description="C2H2-type" evidence="7">
    <location>
        <begin position="33"/>
        <end position="62"/>
    </location>
</feature>
<dbReference type="SUPFAM" id="SSF57667">
    <property type="entry name" value="beta-beta-alpha zinc fingers"/>
    <property type="match status" value="2"/>
</dbReference>
<reference evidence="8" key="1">
    <citation type="journal article" date="2020" name="New Phytol.">
        <title>Comparative genomics reveals dynamic genome evolution in host specialist ectomycorrhizal fungi.</title>
        <authorList>
            <person name="Lofgren L.A."/>
            <person name="Nguyen N.H."/>
            <person name="Vilgalys R."/>
            <person name="Ruytinx J."/>
            <person name="Liao H.L."/>
            <person name="Branco S."/>
            <person name="Kuo A."/>
            <person name="LaButti K."/>
            <person name="Lipzen A."/>
            <person name="Andreopoulos W."/>
            <person name="Pangilinan J."/>
            <person name="Riley R."/>
            <person name="Hundley H."/>
            <person name="Na H."/>
            <person name="Barry K."/>
            <person name="Grigoriev I.V."/>
            <person name="Stajich J.E."/>
            <person name="Kennedy P.G."/>
        </authorList>
    </citation>
    <scope>NUCLEOTIDE SEQUENCE</scope>
    <source>
        <strain evidence="8">FC203</strain>
    </source>
</reference>
<evidence type="ECO:0000256" key="4">
    <source>
        <dbReference type="ARBA" id="ARBA00022833"/>
    </source>
</evidence>
<dbReference type="InterPro" id="IPR013087">
    <property type="entry name" value="Znf_C2H2_type"/>
</dbReference>
<dbReference type="PANTHER" id="PTHR14003">
    <property type="entry name" value="TRANSCRIPTIONAL REPRESSOR PROTEIN YY"/>
    <property type="match status" value="1"/>
</dbReference>
<proteinExistence type="predicted"/>
<evidence type="ECO:0000256" key="6">
    <source>
        <dbReference type="SAM" id="MobiDB-lite"/>
    </source>
</evidence>
<dbReference type="RefSeq" id="XP_041231944.1">
    <property type="nucleotide sequence ID" value="XM_041369784.1"/>
</dbReference>
<comment type="caution">
    <text evidence="8">The sequence shown here is derived from an EMBL/GenBank/DDBJ whole genome shotgun (WGS) entry which is preliminary data.</text>
</comment>
<keyword evidence="2" id="KW-0677">Repeat</keyword>
<dbReference type="InterPro" id="IPR036236">
    <property type="entry name" value="Znf_C2H2_sf"/>
</dbReference>
<dbReference type="EMBL" id="JABBWK010000005">
    <property type="protein sequence ID" value="KAG1906369.1"/>
    <property type="molecule type" value="Genomic_DNA"/>
</dbReference>
<evidence type="ECO:0000256" key="1">
    <source>
        <dbReference type="ARBA" id="ARBA00022723"/>
    </source>
</evidence>
<dbReference type="AlphaFoldDB" id="A0AAD4EHK8"/>
<evidence type="ECO:0000256" key="2">
    <source>
        <dbReference type="ARBA" id="ARBA00022737"/>
    </source>
</evidence>
<feature type="region of interest" description="Disordered" evidence="6">
    <location>
        <begin position="131"/>
        <end position="150"/>
    </location>
</feature>
<organism evidence="8 9">
    <name type="scientific">Suillus fuscotomentosus</name>
    <dbReference type="NCBI Taxonomy" id="1912939"/>
    <lineage>
        <taxon>Eukaryota</taxon>
        <taxon>Fungi</taxon>
        <taxon>Dikarya</taxon>
        <taxon>Basidiomycota</taxon>
        <taxon>Agaricomycotina</taxon>
        <taxon>Agaricomycetes</taxon>
        <taxon>Agaricomycetidae</taxon>
        <taxon>Boletales</taxon>
        <taxon>Suillineae</taxon>
        <taxon>Suillaceae</taxon>
        <taxon>Suillus</taxon>
    </lineage>
</organism>
<keyword evidence="1" id="KW-0479">Metal-binding</keyword>
<feature type="compositionally biased region" description="Low complexity" evidence="6">
    <location>
        <begin position="93"/>
        <end position="104"/>
    </location>
</feature>
<sequence>MPKTYTCSICNQAFPKFADCKAHEAMHSPENAYFCTWEGCNFVTLHKASFHYHTDVHTGEQCFVCPHDGCDYRTHTSSNITQHRKKEHGRRGPSATNSSGAPSSSQPPPPAEPLPFGTLHQYQYQLQPMQPQPMQSYPTQYQPQSTQYQPPPPIHNQSLDVLYGPAGRALPSLRYLRRQVRLTLKGKRVQQRSRGMREKAQVLSSAPKRSHAEPKRYRVDGIICNERNRNICTREHGGQWMDASGWLALKGAQAWESVRAYTSRSAGMVRAWRALRGKAAHHIGITVDSTQSDAMSSCYALLSENYHITP</sequence>
<name>A0AAD4EHK8_9AGAM</name>
<dbReference type="GO" id="GO:0008270">
    <property type="term" value="F:zinc ion binding"/>
    <property type="evidence" value="ECO:0007669"/>
    <property type="project" value="UniProtKB-KW"/>
</dbReference>
<dbReference type="GO" id="GO:0000785">
    <property type="term" value="C:chromatin"/>
    <property type="evidence" value="ECO:0007669"/>
    <property type="project" value="TreeGrafter"/>
</dbReference>
<feature type="domain" description="C2H2-type" evidence="7">
    <location>
        <begin position="5"/>
        <end position="32"/>
    </location>
</feature>
<evidence type="ECO:0000256" key="5">
    <source>
        <dbReference type="PROSITE-ProRule" id="PRU00042"/>
    </source>
</evidence>
<evidence type="ECO:0000313" key="8">
    <source>
        <dbReference type="EMBL" id="KAG1906369.1"/>
    </source>
</evidence>
<dbReference type="Proteomes" id="UP001195769">
    <property type="component" value="Unassembled WGS sequence"/>
</dbReference>
<feature type="compositionally biased region" description="Basic residues" evidence="6">
    <location>
        <begin position="82"/>
        <end position="91"/>
    </location>
</feature>
<evidence type="ECO:0000256" key="3">
    <source>
        <dbReference type="ARBA" id="ARBA00022771"/>
    </source>
</evidence>
<keyword evidence="9" id="KW-1185">Reference proteome</keyword>
<dbReference type="PANTHER" id="PTHR14003:SF19">
    <property type="entry name" value="YY2 TRANSCRIPTION FACTOR"/>
    <property type="match status" value="1"/>
</dbReference>
<evidence type="ECO:0000259" key="7">
    <source>
        <dbReference type="PROSITE" id="PS50157"/>
    </source>
</evidence>
<dbReference type="GO" id="GO:0000981">
    <property type="term" value="F:DNA-binding transcription factor activity, RNA polymerase II-specific"/>
    <property type="evidence" value="ECO:0007669"/>
    <property type="project" value="TreeGrafter"/>
</dbReference>
<dbReference type="GeneID" id="64664082"/>
<feature type="region of interest" description="Disordered" evidence="6">
    <location>
        <begin position="77"/>
        <end position="116"/>
    </location>
</feature>
<evidence type="ECO:0000313" key="9">
    <source>
        <dbReference type="Proteomes" id="UP001195769"/>
    </source>
</evidence>
<gene>
    <name evidence="8" type="ORF">F5891DRAFT_1244665</name>
</gene>
<feature type="compositionally biased region" description="Low complexity" evidence="6">
    <location>
        <begin position="131"/>
        <end position="148"/>
    </location>
</feature>
<dbReference type="GO" id="GO:0005667">
    <property type="term" value="C:transcription regulator complex"/>
    <property type="evidence" value="ECO:0007669"/>
    <property type="project" value="TreeGrafter"/>
</dbReference>
<keyword evidence="3 5" id="KW-0863">Zinc-finger</keyword>
<dbReference type="SMART" id="SM00355">
    <property type="entry name" value="ZnF_C2H2"/>
    <property type="match status" value="3"/>
</dbReference>
<accession>A0AAD4EHK8</accession>
<dbReference type="Gene3D" id="3.30.160.60">
    <property type="entry name" value="Classic Zinc Finger"/>
    <property type="match status" value="1"/>
</dbReference>